<keyword evidence="1" id="KW-0238">DNA-binding</keyword>
<dbReference type="SMART" id="SM00418">
    <property type="entry name" value="HTH_ARSR"/>
    <property type="match status" value="1"/>
</dbReference>
<dbReference type="InterPro" id="IPR001845">
    <property type="entry name" value="HTH_ArsR_DNA-bd_dom"/>
</dbReference>
<keyword evidence="4" id="KW-1185">Reference proteome</keyword>
<dbReference type="NCBIfam" id="NF033788">
    <property type="entry name" value="HTH_metalloreg"/>
    <property type="match status" value="1"/>
</dbReference>
<dbReference type="Gene3D" id="1.10.10.10">
    <property type="entry name" value="Winged helix-like DNA-binding domain superfamily/Winged helix DNA-binding domain"/>
    <property type="match status" value="1"/>
</dbReference>
<evidence type="ECO:0000259" key="2">
    <source>
        <dbReference type="PROSITE" id="PS50987"/>
    </source>
</evidence>
<proteinExistence type="predicted"/>
<dbReference type="EMBL" id="JABWCS010000201">
    <property type="protein sequence ID" value="NUU60428.1"/>
    <property type="molecule type" value="Genomic_DNA"/>
</dbReference>
<feature type="domain" description="HTH arsR-type" evidence="2">
    <location>
        <begin position="1"/>
        <end position="95"/>
    </location>
</feature>
<dbReference type="AlphaFoldDB" id="A0A850EHS4"/>
<gene>
    <name evidence="3" type="ORF">HPT30_08745</name>
</gene>
<sequence length="112" mass="13256">MVKYDDELLNNVFHVLSDPTRREILRRLGVGEMTVMNLAKPFEMSLPAISKHLRVLEKAGLVSIRKEGTYRYYYLNPKTVDKAHEWLMELRNFWTPQLSNLELFLDNQSKED</sequence>
<evidence type="ECO:0000256" key="1">
    <source>
        <dbReference type="ARBA" id="ARBA00023125"/>
    </source>
</evidence>
<reference evidence="3" key="1">
    <citation type="submission" date="2020-06" db="EMBL/GenBank/DDBJ databases">
        <title>Paenibacillus sp. nov., isolated from soil.</title>
        <authorList>
            <person name="Seo Y.L."/>
        </authorList>
    </citation>
    <scope>NUCLEOTIDE SEQUENCE [LARGE SCALE GENOMIC DNA]</scope>
    <source>
        <strain evidence="3">JW14</strain>
    </source>
</reference>
<dbReference type="PRINTS" id="PR00778">
    <property type="entry name" value="HTHARSR"/>
</dbReference>
<comment type="caution">
    <text evidence="3">The sequence shown here is derived from an EMBL/GenBank/DDBJ whole genome shotgun (WGS) entry which is preliminary data.</text>
</comment>
<protein>
    <submittedName>
        <fullName evidence="3">Winged helix-turn-helix transcriptional regulator</fullName>
    </submittedName>
</protein>
<evidence type="ECO:0000313" key="3">
    <source>
        <dbReference type="EMBL" id="NUU60428.1"/>
    </source>
</evidence>
<dbReference type="GO" id="GO:0003677">
    <property type="term" value="F:DNA binding"/>
    <property type="evidence" value="ECO:0007669"/>
    <property type="project" value="UniProtKB-KW"/>
</dbReference>
<dbReference type="PANTHER" id="PTHR38600:SF2">
    <property type="entry name" value="SLL0088 PROTEIN"/>
    <property type="match status" value="1"/>
</dbReference>
<dbReference type="Pfam" id="PF12840">
    <property type="entry name" value="HTH_20"/>
    <property type="match status" value="1"/>
</dbReference>
<dbReference type="SUPFAM" id="SSF46785">
    <property type="entry name" value="Winged helix' DNA-binding domain"/>
    <property type="match status" value="1"/>
</dbReference>
<dbReference type="Proteomes" id="UP000564806">
    <property type="component" value="Unassembled WGS sequence"/>
</dbReference>
<accession>A0A850EHS4</accession>
<dbReference type="PROSITE" id="PS50987">
    <property type="entry name" value="HTH_ARSR_2"/>
    <property type="match status" value="1"/>
</dbReference>
<name>A0A850EHS4_9BACL</name>
<dbReference type="GO" id="GO:0003700">
    <property type="term" value="F:DNA-binding transcription factor activity"/>
    <property type="evidence" value="ECO:0007669"/>
    <property type="project" value="InterPro"/>
</dbReference>
<dbReference type="InterPro" id="IPR011991">
    <property type="entry name" value="ArsR-like_HTH"/>
</dbReference>
<organism evidence="3 4">
    <name type="scientific">Paenibacillus agri</name>
    <dbReference type="NCBI Taxonomy" id="2744309"/>
    <lineage>
        <taxon>Bacteria</taxon>
        <taxon>Bacillati</taxon>
        <taxon>Bacillota</taxon>
        <taxon>Bacilli</taxon>
        <taxon>Bacillales</taxon>
        <taxon>Paenibacillaceae</taxon>
        <taxon>Paenibacillus</taxon>
    </lineage>
</organism>
<dbReference type="InterPro" id="IPR036388">
    <property type="entry name" value="WH-like_DNA-bd_sf"/>
</dbReference>
<evidence type="ECO:0000313" key="4">
    <source>
        <dbReference type="Proteomes" id="UP000564806"/>
    </source>
</evidence>
<dbReference type="CDD" id="cd00090">
    <property type="entry name" value="HTH_ARSR"/>
    <property type="match status" value="1"/>
</dbReference>
<dbReference type="PANTHER" id="PTHR38600">
    <property type="entry name" value="TRANSCRIPTIONAL REGULATORY PROTEIN"/>
    <property type="match status" value="1"/>
</dbReference>
<dbReference type="InterPro" id="IPR036390">
    <property type="entry name" value="WH_DNA-bd_sf"/>
</dbReference>